<protein>
    <submittedName>
        <fullName evidence="2">Uncharacterized protein</fullName>
    </submittedName>
</protein>
<feature type="region of interest" description="Disordered" evidence="1">
    <location>
        <begin position="1"/>
        <end position="20"/>
    </location>
</feature>
<reference evidence="2" key="1">
    <citation type="submission" date="2014-11" db="EMBL/GenBank/DDBJ databases">
        <authorList>
            <person name="Amaro Gonzalez C."/>
        </authorList>
    </citation>
    <scope>NUCLEOTIDE SEQUENCE</scope>
</reference>
<organism evidence="2">
    <name type="scientific">Anguilla anguilla</name>
    <name type="common">European freshwater eel</name>
    <name type="synonym">Muraena anguilla</name>
    <dbReference type="NCBI Taxonomy" id="7936"/>
    <lineage>
        <taxon>Eukaryota</taxon>
        <taxon>Metazoa</taxon>
        <taxon>Chordata</taxon>
        <taxon>Craniata</taxon>
        <taxon>Vertebrata</taxon>
        <taxon>Euteleostomi</taxon>
        <taxon>Actinopterygii</taxon>
        <taxon>Neopterygii</taxon>
        <taxon>Teleostei</taxon>
        <taxon>Anguilliformes</taxon>
        <taxon>Anguillidae</taxon>
        <taxon>Anguilla</taxon>
    </lineage>
</organism>
<evidence type="ECO:0000256" key="1">
    <source>
        <dbReference type="SAM" id="MobiDB-lite"/>
    </source>
</evidence>
<accession>A0A0E9SAD4</accession>
<reference evidence="2" key="2">
    <citation type="journal article" date="2015" name="Fish Shellfish Immunol.">
        <title>Early steps in the European eel (Anguilla anguilla)-Vibrio vulnificus interaction in the gills: Role of the RtxA13 toxin.</title>
        <authorList>
            <person name="Callol A."/>
            <person name="Pajuelo D."/>
            <person name="Ebbesson L."/>
            <person name="Teles M."/>
            <person name="MacKenzie S."/>
            <person name="Amaro C."/>
        </authorList>
    </citation>
    <scope>NUCLEOTIDE SEQUENCE</scope>
</reference>
<proteinExistence type="predicted"/>
<evidence type="ECO:0000313" key="2">
    <source>
        <dbReference type="EMBL" id="JAH37655.1"/>
    </source>
</evidence>
<sequence length="38" mass="4370">MKLYRTKPTSPSSRSSVSVYDSGPHLHFLILFVFIPFN</sequence>
<dbReference type="EMBL" id="GBXM01070922">
    <property type="protein sequence ID" value="JAH37655.1"/>
    <property type="molecule type" value="Transcribed_RNA"/>
</dbReference>
<name>A0A0E9SAD4_ANGAN</name>
<dbReference type="AlphaFoldDB" id="A0A0E9SAD4"/>